<feature type="region of interest" description="Disordered" evidence="9">
    <location>
        <begin position="312"/>
        <end position="336"/>
    </location>
</feature>
<accession>A0AA38S8H3</accession>
<dbReference type="InterPro" id="IPR024964">
    <property type="entry name" value="CTLH/CRA"/>
</dbReference>
<name>A0AA38S8H3_9PEZI</name>
<evidence type="ECO:0000256" key="9">
    <source>
        <dbReference type="SAM" id="MobiDB-lite"/>
    </source>
</evidence>
<dbReference type="InterPro" id="IPR044063">
    <property type="entry name" value="ZF_RING_GID"/>
</dbReference>
<dbReference type="InterPro" id="IPR006595">
    <property type="entry name" value="CTLH_C"/>
</dbReference>
<dbReference type="GO" id="GO:0043161">
    <property type="term" value="P:proteasome-mediated ubiquitin-dependent protein catabolic process"/>
    <property type="evidence" value="ECO:0007669"/>
    <property type="project" value="InterPro"/>
</dbReference>
<dbReference type="GO" id="GO:0034657">
    <property type="term" value="C:GID complex"/>
    <property type="evidence" value="ECO:0007669"/>
    <property type="project" value="TreeGrafter"/>
</dbReference>
<sequence>MSDFEVSKIDHANHVLLDQPLLRLPHELLKKNFRSAHFTVEKDSTAVKNLLKEAATSAVSGRSSPDDVLRSLDSMIARCRGIKRKLTAHADEEARLYRQVDARLAHLAALSKMQTLEDVGYEGWSRQRLDRLLVDYLLRQGYDKSAEALADERGMQDLVDIDTFVQMNKIRESLRNGSVTEALQWCTENKKELRKMDSNLEFQLRFQQYIEMVRTQQQDKMLDAIAFAKKYLIPFKDSFPREVSQAGGLLAFPPDIAHGEYRRMYSADRWAMLADVFTQTHNSLLSLPSFPLLHIALSSGLSALKTPACHSADHGVPPPVGASPSADGTPAATTTAAPPLVSTSVCPICSTELNDLARNVPYAHHSKSHVEHDLLLLPNGRVYSRERLEEHARKTALPEGQVKDPRTGDIYPADGLKKVYIT</sequence>
<dbReference type="GO" id="GO:0005737">
    <property type="term" value="C:cytoplasm"/>
    <property type="evidence" value="ECO:0007669"/>
    <property type="project" value="UniProtKB-SubCell"/>
</dbReference>
<dbReference type="InterPro" id="IPR045098">
    <property type="entry name" value="Fyv10_fam"/>
</dbReference>
<keyword evidence="13" id="KW-1185">Reference proteome</keyword>
<feature type="compositionally biased region" description="Low complexity" evidence="9">
    <location>
        <begin position="322"/>
        <end position="336"/>
    </location>
</feature>
<keyword evidence="5" id="KW-0479">Metal-binding</keyword>
<comment type="similarity">
    <text evidence="3">Belongs to the FYV10 family.</text>
</comment>
<feature type="domain" description="RING-Gid-type" evidence="11">
    <location>
        <begin position="346"/>
        <end position="407"/>
    </location>
</feature>
<dbReference type="AlphaFoldDB" id="A0AA38S8H3"/>
<comment type="subcellular location">
    <subcellularLocation>
        <location evidence="2">Cytoplasm</location>
    </subcellularLocation>
</comment>
<comment type="function">
    <text evidence="1">Involved in the proteasome-dependent degradation of fructose-1,6-bisphosphatase.</text>
</comment>
<dbReference type="Proteomes" id="UP001174694">
    <property type="component" value="Unassembled WGS sequence"/>
</dbReference>
<reference evidence="12" key="1">
    <citation type="submission" date="2022-07" db="EMBL/GenBank/DDBJ databases">
        <title>Fungi with potential for degradation of polypropylene.</title>
        <authorList>
            <person name="Gostincar C."/>
        </authorList>
    </citation>
    <scope>NUCLEOTIDE SEQUENCE</scope>
    <source>
        <strain evidence="12">EXF-13308</strain>
    </source>
</reference>
<dbReference type="SMART" id="SM00667">
    <property type="entry name" value="LisH"/>
    <property type="match status" value="1"/>
</dbReference>
<evidence type="ECO:0000313" key="12">
    <source>
        <dbReference type="EMBL" id="KAJ9154981.1"/>
    </source>
</evidence>
<evidence type="ECO:0000256" key="6">
    <source>
        <dbReference type="ARBA" id="ARBA00022771"/>
    </source>
</evidence>
<organism evidence="12 13">
    <name type="scientific">Pleurostoma richardsiae</name>
    <dbReference type="NCBI Taxonomy" id="41990"/>
    <lineage>
        <taxon>Eukaryota</taxon>
        <taxon>Fungi</taxon>
        <taxon>Dikarya</taxon>
        <taxon>Ascomycota</taxon>
        <taxon>Pezizomycotina</taxon>
        <taxon>Sordariomycetes</taxon>
        <taxon>Sordariomycetidae</taxon>
        <taxon>Calosphaeriales</taxon>
        <taxon>Pleurostomataceae</taxon>
        <taxon>Pleurostoma</taxon>
    </lineage>
</organism>
<evidence type="ECO:0000256" key="4">
    <source>
        <dbReference type="ARBA" id="ARBA00022490"/>
    </source>
</evidence>
<evidence type="ECO:0000256" key="5">
    <source>
        <dbReference type="ARBA" id="ARBA00022723"/>
    </source>
</evidence>
<evidence type="ECO:0000256" key="8">
    <source>
        <dbReference type="PROSITE-ProRule" id="PRU01215"/>
    </source>
</evidence>
<evidence type="ECO:0000256" key="1">
    <source>
        <dbReference type="ARBA" id="ARBA00002343"/>
    </source>
</evidence>
<dbReference type="Pfam" id="PF10607">
    <property type="entry name" value="CTLH"/>
    <property type="match status" value="1"/>
</dbReference>
<dbReference type="GO" id="GO:0061630">
    <property type="term" value="F:ubiquitin protein ligase activity"/>
    <property type="evidence" value="ECO:0007669"/>
    <property type="project" value="InterPro"/>
</dbReference>
<feature type="zinc finger region" description="RING-Gid-type" evidence="8">
    <location>
        <begin position="346"/>
        <end position="407"/>
    </location>
</feature>
<dbReference type="EMBL" id="JANBVO010000004">
    <property type="protein sequence ID" value="KAJ9154981.1"/>
    <property type="molecule type" value="Genomic_DNA"/>
</dbReference>
<dbReference type="SMART" id="SM00757">
    <property type="entry name" value="CRA"/>
    <property type="match status" value="1"/>
</dbReference>
<dbReference type="PROSITE" id="PS51867">
    <property type="entry name" value="ZF_RING_GID"/>
    <property type="match status" value="1"/>
</dbReference>
<gene>
    <name evidence="12" type="ORF">NKR23_g2429</name>
</gene>
<dbReference type="GO" id="GO:0005634">
    <property type="term" value="C:nucleus"/>
    <property type="evidence" value="ECO:0007669"/>
    <property type="project" value="TreeGrafter"/>
</dbReference>
<evidence type="ECO:0000256" key="7">
    <source>
        <dbReference type="ARBA" id="ARBA00022833"/>
    </source>
</evidence>
<evidence type="ECO:0000313" key="13">
    <source>
        <dbReference type="Proteomes" id="UP001174694"/>
    </source>
</evidence>
<keyword evidence="6 8" id="KW-0863">Zinc-finger</keyword>
<keyword evidence="7" id="KW-0862">Zinc</keyword>
<dbReference type="PROSITE" id="PS50896">
    <property type="entry name" value="LISH"/>
    <property type="match status" value="1"/>
</dbReference>
<keyword evidence="4" id="KW-0963">Cytoplasm</keyword>
<dbReference type="SMART" id="SM00668">
    <property type="entry name" value="CTLH"/>
    <property type="match status" value="1"/>
</dbReference>
<dbReference type="InterPro" id="IPR013144">
    <property type="entry name" value="CRA_dom"/>
</dbReference>
<evidence type="ECO:0000259" key="10">
    <source>
        <dbReference type="PROSITE" id="PS50897"/>
    </source>
</evidence>
<dbReference type="PROSITE" id="PS50897">
    <property type="entry name" value="CTLH"/>
    <property type="match status" value="1"/>
</dbReference>
<feature type="domain" description="CTLH" evidence="10">
    <location>
        <begin position="163"/>
        <end position="220"/>
    </location>
</feature>
<dbReference type="InterPro" id="IPR006594">
    <property type="entry name" value="LisH"/>
</dbReference>
<proteinExistence type="inferred from homology"/>
<evidence type="ECO:0000256" key="3">
    <source>
        <dbReference type="ARBA" id="ARBA00010615"/>
    </source>
</evidence>
<comment type="caution">
    <text evidence="12">The sequence shown here is derived from an EMBL/GenBank/DDBJ whole genome shotgun (WGS) entry which is preliminary data.</text>
</comment>
<dbReference type="GO" id="GO:0008270">
    <property type="term" value="F:zinc ion binding"/>
    <property type="evidence" value="ECO:0007669"/>
    <property type="project" value="UniProtKB-KW"/>
</dbReference>
<protein>
    <submittedName>
        <fullName evidence="12">Negative regulation of gluconeogenesis</fullName>
    </submittedName>
</protein>
<dbReference type="PANTHER" id="PTHR12170">
    <property type="entry name" value="MACROPHAGE ERYTHROBLAST ATTACHER-RELATED"/>
    <property type="match status" value="1"/>
</dbReference>
<evidence type="ECO:0000256" key="2">
    <source>
        <dbReference type="ARBA" id="ARBA00004496"/>
    </source>
</evidence>
<evidence type="ECO:0000259" key="11">
    <source>
        <dbReference type="PROSITE" id="PS51867"/>
    </source>
</evidence>
<dbReference type="PANTHER" id="PTHR12170:SF2">
    <property type="entry name" value="E3 UBIQUITIN-PROTEIN TRANSFERASE MAEA"/>
    <property type="match status" value="1"/>
</dbReference>